<proteinExistence type="predicted"/>
<feature type="region of interest" description="Disordered" evidence="1">
    <location>
        <begin position="1"/>
        <end position="22"/>
    </location>
</feature>
<feature type="compositionally biased region" description="Pro residues" evidence="1">
    <location>
        <begin position="1"/>
        <end position="11"/>
    </location>
</feature>
<reference evidence="2 3" key="1">
    <citation type="submission" date="2018-03" db="EMBL/GenBank/DDBJ databases">
        <title>Genome sequencing of Simplicispira sp.</title>
        <authorList>
            <person name="Kim S.-J."/>
            <person name="Heo J."/>
            <person name="Kwon S.-W."/>
        </authorList>
    </citation>
    <scope>NUCLEOTIDE SEQUENCE [LARGE SCALE GENOMIC DNA]</scope>
    <source>
        <strain evidence="2 3">SC1-8</strain>
    </source>
</reference>
<evidence type="ECO:0000256" key="1">
    <source>
        <dbReference type="SAM" id="MobiDB-lite"/>
    </source>
</evidence>
<dbReference type="AlphaFoldDB" id="A0A2S0N310"/>
<evidence type="ECO:0000313" key="3">
    <source>
        <dbReference type="Proteomes" id="UP000239326"/>
    </source>
</evidence>
<gene>
    <name evidence="2" type="ORF">C6571_15620</name>
</gene>
<evidence type="ECO:0000313" key="2">
    <source>
        <dbReference type="EMBL" id="AVO42532.1"/>
    </source>
</evidence>
<protein>
    <submittedName>
        <fullName evidence="2">AlpA family transcriptional regulator</fullName>
    </submittedName>
</protein>
<dbReference type="EMBL" id="CP027669">
    <property type="protein sequence ID" value="AVO42532.1"/>
    <property type="molecule type" value="Genomic_DNA"/>
</dbReference>
<name>A0A2S0N310_9BURK</name>
<keyword evidence="3" id="KW-1185">Reference proteome</keyword>
<sequence length="81" mass="8980">MKSHPPEPPSRPITSFPPGALVRTSDICRDPRRGYAGILPIDRSTWHRWVKSGKAPAGRCLAGTSTRVWEIEVVRSLGTMQ</sequence>
<dbReference type="Proteomes" id="UP000239326">
    <property type="component" value="Chromosome"/>
</dbReference>
<dbReference type="KEGG" id="simp:C6571_15620"/>
<accession>A0A2S0N310</accession>
<organism evidence="2 3">
    <name type="scientific">Simplicispira suum</name>
    <dbReference type="NCBI Taxonomy" id="2109915"/>
    <lineage>
        <taxon>Bacteria</taxon>
        <taxon>Pseudomonadati</taxon>
        <taxon>Pseudomonadota</taxon>
        <taxon>Betaproteobacteria</taxon>
        <taxon>Burkholderiales</taxon>
        <taxon>Comamonadaceae</taxon>
        <taxon>Simplicispira</taxon>
    </lineage>
</organism>